<name>A0AAV6WAS2_9LAMI</name>
<feature type="compositionally biased region" description="Basic and acidic residues" evidence="1">
    <location>
        <begin position="698"/>
        <end position="711"/>
    </location>
</feature>
<feature type="region of interest" description="Disordered" evidence="1">
    <location>
        <begin position="1263"/>
        <end position="1359"/>
    </location>
</feature>
<evidence type="ECO:0000256" key="2">
    <source>
        <dbReference type="SAM" id="Phobius"/>
    </source>
</evidence>
<protein>
    <submittedName>
        <fullName evidence="3">Uncharacterized protein</fullName>
    </submittedName>
</protein>
<keyword evidence="2" id="KW-0812">Transmembrane</keyword>
<keyword evidence="4" id="KW-1185">Reference proteome</keyword>
<sequence length="1359" mass="149430">MNVLNFIDMTDLEEISSPFIFSLLVSAFPVLVSTALLLGTLLSFGQYEREIDDKTTNEGIFAKTGVSGDGIVVEQNLKRSEKLSLDDTAPSIEGGKSREIELGNGEIWGRSNKLGDISDGEVVEDNSSYFSMQKVNDERLESEDDKSDAYSFDSEMVNVDSLDSPRSPWKRVEARDNKDDDDDENEEDEDVLDSGLDGAESSSPDESMDDIMPMLDELHPLLDEEGPQTSLLSHHGSVVPLERSPKSSTASNESDDEIENNEELEGDKGEVKKSAITWTDEDQKNVMDLGSSEIERNQRLENLIMRRRARKNMSMVPEINLIDFESSDLPPNIAPITTRRQNPFDSPHDSYDNCPIPGSAPSILLPRRNPFDIPYDLGEQKPNLMGDGLQEELTTTTFQSREPFFRRHESFSVGPSVFAPNRQNERQDVKFRPFFVPERISESELSDSKLSSVAETESLGSVEDLEDHKLIKEENVQELDAISKNEALEKDVEPELIANMKHVTEQIGHGSRSSSSEESLEVEKRDIEVNDVKFQSLDIENHYQEGIVDTGYNLVSEGVDPHSRGSSSSSLSKVSEKVFIEAEGEELSILHGRRDSITSTLVDEVPHKEPVYDSSPTSVKKNLSASSSSSDVYAEPSDLSLPPVLVKRTVSFIERESEENSREVEGTPRKLETLSEHEVVNIKEHDKIISSDETIESSGDKDLGRSEEEKKLLISKSESPVLVSGRSVDKEETVLSPNSDDVFHEANEKLTSTPSAEGSKSLFYDVGMYEPSHFQHLKEVQVPNTPVGFEDVQNFNRLNIPEIQDLDLDISPNIISPLSPDFISMPSTVSSKASSHVDMHTILEVGDEMKEIDDRILSELDNVGDFNITRWGSCSNEFEKHIDSIGESSMSFVELKHLENLSADIDLSNRELSKMAGQDSEIISKKNEARPADSDVNHNHGSKLEAQKVENVDASVKQSSDKHIKKPIVVEPIQTEAVTGKIIAENSEKPMMMGPTHETPILEVRTKEEANAKRVDKEIISSEGTSLPQKELLDGKTEKQLKQSTDVGSVNIEAKPNTDDGPIKVEAKPNFDVGSVKAEAKPNNIDLGSAKVEAKPNNIDAGTVKVETKPNTDAGSVKVEAKPNTDAGSVKLEAKPNTDVGSVKVEAKQNTDVESVKVEALPNSDVESVKVDAKPNVNDGSVKVEGKLNTNDRSVKVEGKLNTNDGSVKVEVKPNLNDGSEKVEGKPNINDGSVKVEAKLNTDDGSVNVEANSNNIDVRSVNVETKPNTDVGSVKDEGKPNTDDASVEIEVVKQDLSMLDGKTDKQPKAKTDDELIEVEAEKVGSSEDKKSSVKEITENPDQTVEAHSTTSDKGKGNIS</sequence>
<feature type="region of interest" description="Disordered" evidence="1">
    <location>
        <begin position="1209"/>
        <end position="1232"/>
    </location>
</feature>
<feature type="region of interest" description="Disordered" evidence="1">
    <location>
        <begin position="655"/>
        <end position="676"/>
    </location>
</feature>
<reference evidence="3" key="1">
    <citation type="submission" date="2019-10" db="EMBL/GenBank/DDBJ databases">
        <authorList>
            <person name="Zhang R."/>
            <person name="Pan Y."/>
            <person name="Wang J."/>
            <person name="Ma R."/>
            <person name="Yu S."/>
        </authorList>
    </citation>
    <scope>NUCLEOTIDE SEQUENCE</scope>
    <source>
        <strain evidence="3">LA-IB0</strain>
        <tissue evidence="3">Leaf</tissue>
    </source>
</reference>
<feature type="region of interest" description="Disordered" evidence="1">
    <location>
        <begin position="607"/>
        <end position="637"/>
    </location>
</feature>
<proteinExistence type="predicted"/>
<feature type="region of interest" description="Disordered" evidence="1">
    <location>
        <begin position="724"/>
        <end position="757"/>
    </location>
</feature>
<dbReference type="Proteomes" id="UP000826271">
    <property type="component" value="Unassembled WGS sequence"/>
</dbReference>
<dbReference type="EMBL" id="WHWC01000016">
    <property type="protein sequence ID" value="KAG8367769.1"/>
    <property type="molecule type" value="Genomic_DNA"/>
</dbReference>
<feature type="compositionally biased region" description="Polar residues" evidence="1">
    <location>
        <begin position="1339"/>
        <end position="1349"/>
    </location>
</feature>
<feature type="compositionally biased region" description="Acidic residues" evidence="1">
    <location>
        <begin position="179"/>
        <end position="192"/>
    </location>
</feature>
<feature type="transmembrane region" description="Helical" evidence="2">
    <location>
        <begin position="20"/>
        <end position="44"/>
    </location>
</feature>
<dbReference type="PANTHER" id="PTHR33870">
    <property type="entry name" value="CARDIOMYOPATHY-ASSOCIATED PROTEIN"/>
    <property type="match status" value="1"/>
</dbReference>
<feature type="compositionally biased region" description="Acidic residues" evidence="1">
    <location>
        <begin position="253"/>
        <end position="265"/>
    </location>
</feature>
<feature type="compositionally biased region" description="Polar residues" evidence="1">
    <location>
        <begin position="614"/>
        <end position="623"/>
    </location>
</feature>
<organism evidence="3 4">
    <name type="scientific">Buddleja alternifolia</name>
    <dbReference type="NCBI Taxonomy" id="168488"/>
    <lineage>
        <taxon>Eukaryota</taxon>
        <taxon>Viridiplantae</taxon>
        <taxon>Streptophyta</taxon>
        <taxon>Embryophyta</taxon>
        <taxon>Tracheophyta</taxon>
        <taxon>Spermatophyta</taxon>
        <taxon>Magnoliopsida</taxon>
        <taxon>eudicotyledons</taxon>
        <taxon>Gunneridae</taxon>
        <taxon>Pentapetalae</taxon>
        <taxon>asterids</taxon>
        <taxon>lamiids</taxon>
        <taxon>Lamiales</taxon>
        <taxon>Scrophulariaceae</taxon>
        <taxon>Buddlejeae</taxon>
        <taxon>Buddleja</taxon>
    </lineage>
</organism>
<keyword evidence="2" id="KW-0472">Membrane</keyword>
<feature type="compositionally biased region" description="Basic and acidic residues" evidence="1">
    <location>
        <begin position="1301"/>
        <end position="1337"/>
    </location>
</feature>
<feature type="compositionally biased region" description="Basic and acidic residues" evidence="1">
    <location>
        <begin position="1056"/>
        <end position="1065"/>
    </location>
</feature>
<keyword evidence="2" id="KW-1133">Transmembrane helix</keyword>
<feature type="region of interest" description="Disordered" evidence="1">
    <location>
        <begin position="135"/>
        <end position="279"/>
    </location>
</feature>
<evidence type="ECO:0000256" key="1">
    <source>
        <dbReference type="SAM" id="MobiDB-lite"/>
    </source>
</evidence>
<feature type="region of interest" description="Disordered" evidence="1">
    <location>
        <begin position="1108"/>
        <end position="1132"/>
    </location>
</feature>
<evidence type="ECO:0000313" key="3">
    <source>
        <dbReference type="EMBL" id="KAG8367769.1"/>
    </source>
</evidence>
<evidence type="ECO:0000313" key="4">
    <source>
        <dbReference type="Proteomes" id="UP000826271"/>
    </source>
</evidence>
<feature type="compositionally biased region" description="Basic and acidic residues" evidence="1">
    <location>
        <begin position="1273"/>
        <end position="1282"/>
    </location>
</feature>
<feature type="region of interest" description="Disordered" evidence="1">
    <location>
        <begin position="690"/>
        <end position="711"/>
    </location>
</feature>
<feature type="region of interest" description="Disordered" evidence="1">
    <location>
        <begin position="1034"/>
        <end position="1065"/>
    </location>
</feature>
<comment type="caution">
    <text evidence="3">The sequence shown here is derived from an EMBL/GenBank/DDBJ whole genome shotgun (WGS) entry which is preliminary data.</text>
</comment>
<accession>A0AAV6WAS2</accession>
<dbReference type="PANTHER" id="PTHR33870:SF4">
    <property type="entry name" value="CARDIOMYOPATHY-ASSOCIATED PROTEIN"/>
    <property type="match status" value="1"/>
</dbReference>
<gene>
    <name evidence="3" type="ORF">BUALT_Bualt16G0107200</name>
</gene>
<feature type="compositionally biased region" description="Basic and acidic residues" evidence="1">
    <location>
        <begin position="1350"/>
        <end position="1359"/>
    </location>
</feature>